<evidence type="ECO:0000259" key="1">
    <source>
        <dbReference type="Pfam" id="PF12705"/>
    </source>
</evidence>
<dbReference type="InterPro" id="IPR038726">
    <property type="entry name" value="PDDEXK_AddAB-type"/>
</dbReference>
<comment type="caution">
    <text evidence="2">The sequence shown here is derived from an EMBL/GenBank/DDBJ whole genome shotgun (WGS) entry which is preliminary data.</text>
</comment>
<dbReference type="Gene3D" id="3.90.320.10">
    <property type="match status" value="1"/>
</dbReference>
<dbReference type="EMBL" id="JBEPMO010000006">
    <property type="protein sequence ID" value="MET3731856.1"/>
    <property type="molecule type" value="Genomic_DNA"/>
</dbReference>
<gene>
    <name evidence="2" type="ORF">ABID46_001437</name>
</gene>
<sequence>MGKFIDKVVEDLLQTHENLEQIRIILPGNRPKLFFQNAFKKHLRNSILPEFVSIDDFINEIAGLQRISQIQLWFQAYESYQKVVDKPDEFSNFLKWIPTLLQDFDDIDSSLVDSNYLFEYLVSTERIKKWGNENLDLNSNKLVSNHLFFWKMASDLFRQLKTDLLAKGFAYRGLMYKKAVENLDNFIENQSHHFVFVGLNALSQAEKKIVFDLKKHGKASLFWDADAYYLNNPYQEAGVFLRNYKEQDPDWKWTFDEFSKEKNIEVISFSKRVGQAKYLHQLLSKIPEDEWTETLVVLTDETFLPAVLSSIPSQIDRVNITMGFPLNKSSMAYFFRAVFELQMNREKLGKGKLFYYKNVIDILGNQIFKESSDVANQLKKDIQFENRIFSTSEFLIEQLKDSLYADLFKIPPSIREFVDLLLQWTHRLMREAKVELNNMDKEFLYRFGLLFTQLKEELQDFEGIQDFKTLYVLYTKLLQNETISFVGEPLEGLQVVGLLETRLLDFKNIIMTSVNDGILPPGRVENSFIPFDIRRQMSLQTYTENDAIFAYHFYRLLQRAESIQLLYNSEADALGTGEKSRFITQIEIESGHKINHKSAAAKFHAQKNQELLIPKTPTILNRLNSWAENGISPSSLNNYLRNPIEFYQQRVLGLSEFEEAEETVGARILGNVVHETLEILYTPHLKKILIPSDFDSMFKNLEFQLNENFKKHYKSGEFKSGKNLLIYKIAQTFVENVLKNDQNLSGKHEFSILEMELKSETELELNSGRKVKLKGVIDRIDSVDGQKRIIDYKTGTVKPDSLKVKSENFERIFSESGFDKPLQLIFYAYLYHAKFANEKVVYGIYPLKYPKKEVIPMSIDNEILFDAGLIEVTKTDLSNLIEEILDATIPFQEDRELILE</sequence>
<dbReference type="RefSeq" id="WP_354508507.1">
    <property type="nucleotide sequence ID" value="NZ_JBEPMO010000006.1"/>
</dbReference>
<dbReference type="InterPro" id="IPR011335">
    <property type="entry name" value="Restrct_endonuc-II-like"/>
</dbReference>
<dbReference type="Proteomes" id="UP001549146">
    <property type="component" value="Unassembled WGS sequence"/>
</dbReference>
<name>A0ABV2LTG5_9FLAO</name>
<reference evidence="2 3" key="1">
    <citation type="submission" date="2024-06" db="EMBL/GenBank/DDBJ databases">
        <title>Genomic Encyclopedia of Type Strains, Phase IV (KMG-IV): sequencing the most valuable type-strain genomes for metagenomic binning, comparative biology and taxonomic classification.</title>
        <authorList>
            <person name="Goeker M."/>
        </authorList>
    </citation>
    <scope>NUCLEOTIDE SEQUENCE [LARGE SCALE GENOMIC DNA]</scope>
    <source>
        <strain evidence="2 3">DSM 29388</strain>
    </source>
</reference>
<feature type="domain" description="PD-(D/E)XK endonuclease-like" evidence="1">
    <location>
        <begin position="631"/>
        <end position="893"/>
    </location>
</feature>
<accession>A0ABV2LTG5</accession>
<protein>
    <recommendedName>
        <fullName evidence="1">PD-(D/E)XK endonuclease-like domain-containing protein</fullName>
    </recommendedName>
</protein>
<dbReference type="Pfam" id="PF12705">
    <property type="entry name" value="PDDEXK_1"/>
    <property type="match status" value="1"/>
</dbReference>
<evidence type="ECO:0000313" key="2">
    <source>
        <dbReference type="EMBL" id="MET3731856.1"/>
    </source>
</evidence>
<organism evidence="2 3">
    <name type="scientific">Moheibacter stercoris</name>
    <dbReference type="NCBI Taxonomy" id="1628251"/>
    <lineage>
        <taxon>Bacteria</taxon>
        <taxon>Pseudomonadati</taxon>
        <taxon>Bacteroidota</taxon>
        <taxon>Flavobacteriia</taxon>
        <taxon>Flavobacteriales</taxon>
        <taxon>Weeksellaceae</taxon>
        <taxon>Moheibacter</taxon>
    </lineage>
</organism>
<dbReference type="SUPFAM" id="SSF52980">
    <property type="entry name" value="Restriction endonuclease-like"/>
    <property type="match status" value="1"/>
</dbReference>
<evidence type="ECO:0000313" key="3">
    <source>
        <dbReference type="Proteomes" id="UP001549146"/>
    </source>
</evidence>
<keyword evidence="3" id="KW-1185">Reference proteome</keyword>
<dbReference type="InterPro" id="IPR027417">
    <property type="entry name" value="P-loop_NTPase"/>
</dbReference>
<proteinExistence type="predicted"/>
<dbReference type="InterPro" id="IPR011604">
    <property type="entry name" value="PDDEXK-like_dom_sf"/>
</dbReference>
<dbReference type="SUPFAM" id="SSF52540">
    <property type="entry name" value="P-loop containing nucleoside triphosphate hydrolases"/>
    <property type="match status" value="1"/>
</dbReference>